<dbReference type="Gene3D" id="1.10.10.60">
    <property type="entry name" value="Homeodomain-like"/>
    <property type="match status" value="1"/>
</dbReference>
<evidence type="ECO:0000313" key="6">
    <source>
        <dbReference type="EMBL" id="KRL39020.1"/>
    </source>
</evidence>
<feature type="domain" description="Sugar-binding" evidence="5">
    <location>
        <begin position="62"/>
        <end position="307"/>
    </location>
</feature>
<comment type="caution">
    <text evidence="6">The sequence shown here is derived from an EMBL/GenBank/DDBJ whole genome shotgun (WGS) entry which is preliminary data.</text>
</comment>
<evidence type="ECO:0000256" key="4">
    <source>
        <dbReference type="ARBA" id="ARBA00023163"/>
    </source>
</evidence>
<keyword evidence="4" id="KW-0804">Transcription</keyword>
<sequence length="316" mass="35263">MDTNKRELLARIAYLYYIKKYSQKQISQELGIYRTTVSRLLKQAQREKIVSIQINGFDTSIFALELELKKLGHLKNVLIAKNSKQKNKQLSAKAAQYLRQIIFPKATVGFAWGSALAGMVGQLHNFRNTDALFVPLVGGPSAANSGYHVNGIIYDFARQLGGKSLFIDTPVIQESAYARTCFVSSPRFEPLRRSWDNLDIALVGIGGPLKGYSSSWRNLLTAKDIEFLKERKAIGDCCCTFFDKNGKILRGEPLNRTIAIPLHTLQKAQTVVGVARSLAKVPSIAALLKLNILDVLITDEETGTRLLTYLKKQKTK</sequence>
<evidence type="ECO:0000256" key="3">
    <source>
        <dbReference type="ARBA" id="ARBA00023125"/>
    </source>
</evidence>
<dbReference type="PANTHER" id="PTHR34294">
    <property type="entry name" value="TRANSCRIPTIONAL REGULATOR-RELATED"/>
    <property type="match status" value="1"/>
</dbReference>
<dbReference type="SUPFAM" id="SSF88659">
    <property type="entry name" value="Sigma3 and sigma4 domains of RNA polymerase sigma factors"/>
    <property type="match status" value="1"/>
</dbReference>
<dbReference type="Pfam" id="PF04198">
    <property type="entry name" value="Sugar-bind"/>
    <property type="match status" value="1"/>
</dbReference>
<proteinExistence type="inferred from homology"/>
<dbReference type="PANTHER" id="PTHR34294:SF1">
    <property type="entry name" value="TRANSCRIPTIONAL REGULATOR LSRR"/>
    <property type="match status" value="1"/>
</dbReference>
<dbReference type="Gene3D" id="3.40.50.1360">
    <property type="match status" value="1"/>
</dbReference>
<protein>
    <submittedName>
        <fullName evidence="6">Transcription regulator</fullName>
    </submittedName>
</protein>
<gene>
    <name evidence="6" type="ORF">FD20_GL000058</name>
</gene>
<dbReference type="STRING" id="1423812.FD20_GL000058"/>
<evidence type="ECO:0000256" key="2">
    <source>
        <dbReference type="ARBA" id="ARBA00023015"/>
    </source>
</evidence>
<evidence type="ECO:0000259" key="5">
    <source>
        <dbReference type="Pfam" id="PF04198"/>
    </source>
</evidence>
<dbReference type="InterPro" id="IPR007324">
    <property type="entry name" value="Sugar-bd_dom_put"/>
</dbReference>
<dbReference type="AlphaFoldDB" id="A0A0R1Q3P8"/>
<dbReference type="SUPFAM" id="SSF100950">
    <property type="entry name" value="NagB/RpiA/CoA transferase-like"/>
    <property type="match status" value="1"/>
</dbReference>
<dbReference type="RefSeq" id="WP_057735507.1">
    <property type="nucleotide sequence ID" value="NZ_AZEG01000001.1"/>
</dbReference>
<evidence type="ECO:0000313" key="7">
    <source>
        <dbReference type="Proteomes" id="UP000051155"/>
    </source>
</evidence>
<evidence type="ECO:0000256" key="1">
    <source>
        <dbReference type="ARBA" id="ARBA00010466"/>
    </source>
</evidence>
<dbReference type="OrthoDB" id="58802at2"/>
<keyword evidence="2" id="KW-0805">Transcription regulation</keyword>
<dbReference type="InterPro" id="IPR051054">
    <property type="entry name" value="SorC_transcr_regulators"/>
</dbReference>
<dbReference type="InterPro" id="IPR037171">
    <property type="entry name" value="NagB/RpiA_transferase-like"/>
</dbReference>
<dbReference type="EMBL" id="AZEG01000001">
    <property type="protein sequence ID" value="KRL39020.1"/>
    <property type="molecule type" value="Genomic_DNA"/>
</dbReference>
<dbReference type="InterPro" id="IPR013324">
    <property type="entry name" value="RNA_pol_sigma_r3/r4-like"/>
</dbReference>
<dbReference type="GO" id="GO:0030246">
    <property type="term" value="F:carbohydrate binding"/>
    <property type="evidence" value="ECO:0007669"/>
    <property type="project" value="InterPro"/>
</dbReference>
<accession>A0A0R1Q3P8</accession>
<dbReference type="GO" id="GO:0003677">
    <property type="term" value="F:DNA binding"/>
    <property type="evidence" value="ECO:0007669"/>
    <property type="project" value="UniProtKB-KW"/>
</dbReference>
<keyword evidence="3" id="KW-0238">DNA-binding</keyword>
<reference evidence="6 7" key="1">
    <citation type="journal article" date="2015" name="Genome Announc.">
        <title>Expanding the biotechnology potential of lactobacilli through comparative genomics of 213 strains and associated genera.</title>
        <authorList>
            <person name="Sun Z."/>
            <person name="Harris H.M."/>
            <person name="McCann A."/>
            <person name="Guo C."/>
            <person name="Argimon S."/>
            <person name="Zhang W."/>
            <person name="Yang X."/>
            <person name="Jeffery I.B."/>
            <person name="Cooney J.C."/>
            <person name="Kagawa T.F."/>
            <person name="Liu W."/>
            <person name="Song Y."/>
            <person name="Salvetti E."/>
            <person name="Wrobel A."/>
            <person name="Rasinkangas P."/>
            <person name="Parkhill J."/>
            <person name="Rea M.C."/>
            <person name="O'Sullivan O."/>
            <person name="Ritari J."/>
            <person name="Douillard F.P."/>
            <person name="Paul Ross R."/>
            <person name="Yang R."/>
            <person name="Briner A.E."/>
            <person name="Felis G.E."/>
            <person name="de Vos W.M."/>
            <person name="Barrangou R."/>
            <person name="Klaenhammer T.R."/>
            <person name="Caufield P.W."/>
            <person name="Cui Y."/>
            <person name="Zhang H."/>
            <person name="O'Toole P.W."/>
        </authorList>
    </citation>
    <scope>NUCLEOTIDE SEQUENCE [LARGE SCALE GENOMIC DNA]</scope>
    <source>
        <strain evidence="6 7">DSM 19971</strain>
    </source>
</reference>
<organism evidence="6 7">
    <name type="scientific">Liquorilactobacillus uvarum DSM 19971</name>
    <dbReference type="NCBI Taxonomy" id="1423812"/>
    <lineage>
        <taxon>Bacteria</taxon>
        <taxon>Bacillati</taxon>
        <taxon>Bacillota</taxon>
        <taxon>Bacilli</taxon>
        <taxon>Lactobacillales</taxon>
        <taxon>Lactobacillaceae</taxon>
        <taxon>Liquorilactobacillus</taxon>
    </lineage>
</organism>
<dbReference type="Proteomes" id="UP000051155">
    <property type="component" value="Unassembled WGS sequence"/>
</dbReference>
<keyword evidence="7" id="KW-1185">Reference proteome</keyword>
<comment type="similarity">
    <text evidence="1">Belongs to the SorC transcriptional regulatory family.</text>
</comment>
<dbReference type="PATRIC" id="fig|1423812.3.peg.61"/>
<name>A0A0R1Q3P8_9LACO</name>